<dbReference type="OrthoDB" id="853300at2"/>
<evidence type="ECO:0000313" key="2">
    <source>
        <dbReference type="EMBL" id="PKV67161.1"/>
    </source>
</evidence>
<keyword evidence="1" id="KW-0812">Transmembrane</keyword>
<comment type="caution">
    <text evidence="2">The sequence shown here is derived from an EMBL/GenBank/DDBJ whole genome shotgun (WGS) entry which is preliminary data.</text>
</comment>
<evidence type="ECO:0000256" key="1">
    <source>
        <dbReference type="SAM" id="Phobius"/>
    </source>
</evidence>
<reference evidence="2 3" key="1">
    <citation type="submission" date="2017-12" db="EMBL/GenBank/DDBJ databases">
        <title>Genomic Encyclopedia of Type Strains, Phase III (KMG-III): the genomes of soil and plant-associated and newly described type strains.</title>
        <authorList>
            <person name="Whitman W."/>
        </authorList>
    </citation>
    <scope>NUCLEOTIDE SEQUENCE [LARGE SCALE GENOMIC DNA]</scope>
    <source>
        <strain evidence="2 3">LP43</strain>
    </source>
</reference>
<evidence type="ECO:0000313" key="3">
    <source>
        <dbReference type="Proteomes" id="UP000233782"/>
    </source>
</evidence>
<keyword evidence="1" id="KW-1133">Transmembrane helix</keyword>
<gene>
    <name evidence="2" type="ORF">BD749_2302</name>
</gene>
<dbReference type="AlphaFoldDB" id="A0A2N3UCS8"/>
<dbReference type="RefSeq" id="WP_101444426.1">
    <property type="nucleotide sequence ID" value="NZ_PJMU01000002.1"/>
</dbReference>
<organism evidence="2 3">
    <name type="scientific">Pontibacter ramchanderi</name>
    <dbReference type="NCBI Taxonomy" id="1179743"/>
    <lineage>
        <taxon>Bacteria</taxon>
        <taxon>Pseudomonadati</taxon>
        <taxon>Bacteroidota</taxon>
        <taxon>Cytophagia</taxon>
        <taxon>Cytophagales</taxon>
        <taxon>Hymenobacteraceae</taxon>
        <taxon>Pontibacter</taxon>
    </lineage>
</organism>
<feature type="transmembrane region" description="Helical" evidence="1">
    <location>
        <begin position="129"/>
        <end position="148"/>
    </location>
</feature>
<keyword evidence="1" id="KW-0472">Membrane</keyword>
<accession>A0A2N3UCS8</accession>
<feature type="transmembrane region" description="Helical" evidence="1">
    <location>
        <begin position="105"/>
        <end position="123"/>
    </location>
</feature>
<proteinExistence type="predicted"/>
<protein>
    <submittedName>
        <fullName evidence="2">Uncharacterized protein</fullName>
    </submittedName>
</protein>
<sequence>MKKFLERYHERFSIEISQPKSKVMETIAREKDKKRDFASMLGIGVVDYKEVKVTGVDSVEIVVKSKMFNPYRGAGKIRIAFSEGNIASNTVAQGEIIPYTAGYQLFVFIAFAFLLFMALITLVTDSSTYGIGILVFAWLVLPTTLYLLPFGYRKKLREYRDSFLADLTANRKNRKKSIR</sequence>
<name>A0A2N3UCS8_9BACT</name>
<dbReference type="EMBL" id="PJMU01000002">
    <property type="protein sequence ID" value="PKV67161.1"/>
    <property type="molecule type" value="Genomic_DNA"/>
</dbReference>
<keyword evidence="3" id="KW-1185">Reference proteome</keyword>
<dbReference type="Proteomes" id="UP000233782">
    <property type="component" value="Unassembled WGS sequence"/>
</dbReference>